<comment type="caution">
    <text evidence="2">The sequence shown here is derived from an EMBL/GenBank/DDBJ whole genome shotgun (WGS) entry which is preliminary data.</text>
</comment>
<dbReference type="GO" id="GO:0008831">
    <property type="term" value="F:dTDP-4-dehydrorhamnose reductase activity"/>
    <property type="evidence" value="ECO:0007669"/>
    <property type="project" value="UniProtKB-EC"/>
</dbReference>
<dbReference type="CDD" id="cd05254">
    <property type="entry name" value="dTDP_HR_like_SDR_e"/>
    <property type="match status" value="1"/>
</dbReference>
<dbReference type="EMBL" id="MLJW01000024">
    <property type="protein sequence ID" value="OIR10061.1"/>
    <property type="molecule type" value="Genomic_DNA"/>
</dbReference>
<proteinExistence type="predicted"/>
<reference evidence="2" key="1">
    <citation type="submission" date="2016-10" db="EMBL/GenBank/DDBJ databases">
        <title>Sequence of Gallionella enrichment culture.</title>
        <authorList>
            <person name="Poehlein A."/>
            <person name="Muehling M."/>
            <person name="Daniel R."/>
        </authorList>
    </citation>
    <scope>NUCLEOTIDE SEQUENCE</scope>
</reference>
<name>A0A1J5T1D7_9ZZZZ</name>
<feature type="domain" description="RmlD-like substrate binding" evidence="1">
    <location>
        <begin position="4"/>
        <end position="289"/>
    </location>
</feature>
<evidence type="ECO:0000313" key="2">
    <source>
        <dbReference type="EMBL" id="OIR10061.1"/>
    </source>
</evidence>
<dbReference type="NCBIfam" id="TIGR01214">
    <property type="entry name" value="rmlD"/>
    <property type="match status" value="1"/>
</dbReference>
<dbReference type="PANTHER" id="PTHR10491">
    <property type="entry name" value="DTDP-4-DEHYDRORHAMNOSE REDUCTASE"/>
    <property type="match status" value="1"/>
</dbReference>
<organism evidence="2">
    <name type="scientific">mine drainage metagenome</name>
    <dbReference type="NCBI Taxonomy" id="410659"/>
    <lineage>
        <taxon>unclassified sequences</taxon>
        <taxon>metagenomes</taxon>
        <taxon>ecological metagenomes</taxon>
    </lineage>
</organism>
<gene>
    <name evidence="2" type="primary">rmlD_3</name>
    <name evidence="2" type="ORF">GALL_79890</name>
</gene>
<dbReference type="InterPro" id="IPR005913">
    <property type="entry name" value="dTDP_dehydrorham_reduct"/>
</dbReference>
<dbReference type="PANTHER" id="PTHR10491:SF4">
    <property type="entry name" value="METHIONINE ADENOSYLTRANSFERASE 2 SUBUNIT BETA"/>
    <property type="match status" value="1"/>
</dbReference>
<dbReference type="EC" id="1.1.1.133" evidence="2"/>
<evidence type="ECO:0000259" key="1">
    <source>
        <dbReference type="Pfam" id="PF04321"/>
    </source>
</evidence>
<accession>A0A1J5T1D7</accession>
<dbReference type="AlphaFoldDB" id="A0A1J5T1D7"/>
<protein>
    <submittedName>
        <fullName evidence="2">dTDP-4-dehydrorhamnose reductase</fullName>
        <ecNumber evidence="2">1.1.1.133</ecNumber>
    </submittedName>
</protein>
<dbReference type="Gene3D" id="3.40.50.720">
    <property type="entry name" value="NAD(P)-binding Rossmann-like Domain"/>
    <property type="match status" value="1"/>
</dbReference>
<dbReference type="InterPro" id="IPR036291">
    <property type="entry name" value="NAD(P)-bd_dom_sf"/>
</dbReference>
<dbReference type="Pfam" id="PF04321">
    <property type="entry name" value="RmlD_sub_bind"/>
    <property type="match status" value="1"/>
</dbReference>
<sequence length="290" mass="30178">MPSLILFGAGGQLGQCLAETALPAGWRLEAVPRARASITDAAAVAAAIAACPDAGVVVNAAAYTAVDKAESEPEAAFAVNRDGAAHVAAATAAAGLPLIHISTDYVYDGGKTSPYHEDDAPNPRSVYGASKLAGEQAVRAATPRHAIVRTAWLFSPHGHNFLKTMLRLGQERDRLTVVDDQTGCPTAATDLAAAIAALAPRLAADQGFGTFHYAGDEAVTWCGFARAILAGAARRGRRVAEVAAIPGSAYPTPACRPAYSVLSCRRLQDTHGIAPSAWRAALERYLDRLL</sequence>
<dbReference type="SUPFAM" id="SSF51735">
    <property type="entry name" value="NAD(P)-binding Rossmann-fold domains"/>
    <property type="match status" value="1"/>
</dbReference>
<keyword evidence="2" id="KW-0560">Oxidoreductase</keyword>
<dbReference type="InterPro" id="IPR029903">
    <property type="entry name" value="RmlD-like-bd"/>
</dbReference>
<dbReference type="Gene3D" id="3.90.25.10">
    <property type="entry name" value="UDP-galactose 4-epimerase, domain 1"/>
    <property type="match status" value="1"/>
</dbReference>